<accession>F6HFP1</accession>
<proteinExistence type="predicted"/>
<sequence length="87" mass="10041">MLKRHPGEGIRTGDVHCSGHEVKINLRYILSKFFKTCKYSQILFICLNLFCFWILFMVSSKNENILYIYYGALSLMKGQVSLVVSQG</sequence>
<name>F6HFP1_VITVI</name>
<evidence type="ECO:0000313" key="3">
    <source>
        <dbReference type="Proteomes" id="UP000009183"/>
    </source>
</evidence>
<dbReference type="InParanoid" id="F6HFP1"/>
<dbReference type="EMBL" id="FN595752">
    <property type="protein sequence ID" value="CCB50926.1"/>
    <property type="molecule type" value="Genomic_DNA"/>
</dbReference>
<protein>
    <submittedName>
        <fullName evidence="2">Uncharacterized protein</fullName>
    </submittedName>
</protein>
<keyword evidence="1" id="KW-0812">Transmembrane</keyword>
<dbReference type="AlphaFoldDB" id="F6HFP1"/>
<dbReference type="PaxDb" id="29760-VIT_01s0011g03340.t01"/>
<keyword evidence="1" id="KW-1133">Transmembrane helix</keyword>
<keyword evidence="1" id="KW-0472">Membrane</keyword>
<keyword evidence="3" id="KW-1185">Reference proteome</keyword>
<reference evidence="3" key="1">
    <citation type="journal article" date="2007" name="Nature">
        <title>The grapevine genome sequence suggests ancestral hexaploidization in major angiosperm phyla.</title>
        <authorList>
            <consortium name="The French-Italian Public Consortium for Grapevine Genome Characterization."/>
            <person name="Jaillon O."/>
            <person name="Aury J.-M."/>
            <person name="Noel B."/>
            <person name="Policriti A."/>
            <person name="Clepet C."/>
            <person name="Casagrande A."/>
            <person name="Choisne N."/>
            <person name="Aubourg S."/>
            <person name="Vitulo N."/>
            <person name="Jubin C."/>
            <person name="Vezzi A."/>
            <person name="Legeai F."/>
            <person name="Hugueney P."/>
            <person name="Dasilva C."/>
            <person name="Horner D."/>
            <person name="Mica E."/>
            <person name="Jublot D."/>
            <person name="Poulain J."/>
            <person name="Bruyere C."/>
            <person name="Billault A."/>
            <person name="Segurens B."/>
            <person name="Gouyvenoux M."/>
            <person name="Ugarte E."/>
            <person name="Cattonaro F."/>
            <person name="Anthouard V."/>
            <person name="Vico V."/>
            <person name="Del Fabbro C."/>
            <person name="Alaux M."/>
            <person name="Di Gaspero G."/>
            <person name="Dumas V."/>
            <person name="Felice N."/>
            <person name="Paillard S."/>
            <person name="Juman I."/>
            <person name="Moroldo M."/>
            <person name="Scalabrin S."/>
            <person name="Canaguier A."/>
            <person name="Le Clainche I."/>
            <person name="Malacrida G."/>
            <person name="Durand E."/>
            <person name="Pesole G."/>
            <person name="Laucou V."/>
            <person name="Chatelet P."/>
            <person name="Merdinoglu D."/>
            <person name="Delledonne M."/>
            <person name="Pezzotti M."/>
            <person name="Lecharny A."/>
            <person name="Scarpelli C."/>
            <person name="Artiguenave F."/>
            <person name="Pe M.E."/>
            <person name="Valle G."/>
            <person name="Morgante M."/>
            <person name="Caboche M."/>
            <person name="Adam-Blondon A.-F."/>
            <person name="Weissenbach J."/>
            <person name="Quetier F."/>
            <person name="Wincker P."/>
        </authorList>
    </citation>
    <scope>NUCLEOTIDE SEQUENCE [LARGE SCALE GENOMIC DNA]</scope>
    <source>
        <strain evidence="3">cv. Pinot noir / PN40024</strain>
    </source>
</reference>
<gene>
    <name evidence="2" type="ordered locus">VIT_01s0011g03340</name>
</gene>
<feature type="transmembrane region" description="Helical" evidence="1">
    <location>
        <begin position="42"/>
        <end position="59"/>
    </location>
</feature>
<organism evidence="2 3">
    <name type="scientific">Vitis vinifera</name>
    <name type="common">Grape</name>
    <dbReference type="NCBI Taxonomy" id="29760"/>
    <lineage>
        <taxon>Eukaryota</taxon>
        <taxon>Viridiplantae</taxon>
        <taxon>Streptophyta</taxon>
        <taxon>Embryophyta</taxon>
        <taxon>Tracheophyta</taxon>
        <taxon>Spermatophyta</taxon>
        <taxon>Magnoliopsida</taxon>
        <taxon>eudicotyledons</taxon>
        <taxon>Gunneridae</taxon>
        <taxon>Pentapetalae</taxon>
        <taxon>rosids</taxon>
        <taxon>Vitales</taxon>
        <taxon>Vitaceae</taxon>
        <taxon>Viteae</taxon>
        <taxon>Vitis</taxon>
    </lineage>
</organism>
<dbReference type="HOGENOM" id="CLU_2487953_0_0_1"/>
<evidence type="ECO:0000256" key="1">
    <source>
        <dbReference type="SAM" id="Phobius"/>
    </source>
</evidence>
<dbReference type="Proteomes" id="UP000009183">
    <property type="component" value="Chromosome 1"/>
</dbReference>
<evidence type="ECO:0000313" key="2">
    <source>
        <dbReference type="EMBL" id="CCB50926.1"/>
    </source>
</evidence>